<dbReference type="AlphaFoldDB" id="A0A7J8HZQ8"/>
<dbReference type="EMBL" id="JACASF010000005">
    <property type="protein sequence ID" value="KAF6477843.1"/>
    <property type="molecule type" value="Genomic_DNA"/>
</dbReference>
<organism evidence="1 2">
    <name type="scientific">Molossus molossus</name>
    <name type="common">Pallas' mastiff bat</name>
    <name type="synonym">Vespertilio molossus</name>
    <dbReference type="NCBI Taxonomy" id="27622"/>
    <lineage>
        <taxon>Eukaryota</taxon>
        <taxon>Metazoa</taxon>
        <taxon>Chordata</taxon>
        <taxon>Craniata</taxon>
        <taxon>Vertebrata</taxon>
        <taxon>Euteleostomi</taxon>
        <taxon>Mammalia</taxon>
        <taxon>Eutheria</taxon>
        <taxon>Laurasiatheria</taxon>
        <taxon>Chiroptera</taxon>
        <taxon>Yangochiroptera</taxon>
        <taxon>Molossidae</taxon>
        <taxon>Molossus</taxon>
    </lineage>
</organism>
<proteinExistence type="predicted"/>
<protein>
    <submittedName>
        <fullName evidence="1">Uncharacterized protein</fullName>
    </submittedName>
</protein>
<keyword evidence="2" id="KW-1185">Reference proteome</keyword>
<comment type="caution">
    <text evidence="1">The sequence shown here is derived from an EMBL/GenBank/DDBJ whole genome shotgun (WGS) entry which is preliminary data.</text>
</comment>
<dbReference type="InParanoid" id="A0A7J8HZQ8"/>
<gene>
    <name evidence="1" type="ORF">HJG59_010755</name>
</gene>
<evidence type="ECO:0000313" key="2">
    <source>
        <dbReference type="Proteomes" id="UP000550707"/>
    </source>
</evidence>
<accession>A0A7J8HZQ8</accession>
<evidence type="ECO:0000313" key="1">
    <source>
        <dbReference type="EMBL" id="KAF6477843.1"/>
    </source>
</evidence>
<dbReference type="Proteomes" id="UP000550707">
    <property type="component" value="Unassembled WGS sequence"/>
</dbReference>
<sequence length="170" mass="16707">MGGCAADMGGCAAADMGGCAAAAMGGCAAADMGGCAADMGGCAAADMGGCAAAMGGCAAADMGGCAAADMGGCAADMGGCAAADGGPVLQAQCDPGTLAESRRPQPRTLLHSPQHTPCAERAHRGLSWAHPQHHSARPVSHNRVARFIPDAEKRTNTTICFDVLTFLLNK</sequence>
<reference evidence="1 2" key="1">
    <citation type="journal article" date="2020" name="Nature">
        <title>Six reference-quality genomes reveal evolution of bat adaptations.</title>
        <authorList>
            <person name="Jebb D."/>
            <person name="Huang Z."/>
            <person name="Pippel M."/>
            <person name="Hughes G.M."/>
            <person name="Lavrichenko K."/>
            <person name="Devanna P."/>
            <person name="Winkler S."/>
            <person name="Jermiin L.S."/>
            <person name="Skirmuntt E.C."/>
            <person name="Katzourakis A."/>
            <person name="Burkitt-Gray L."/>
            <person name="Ray D.A."/>
            <person name="Sullivan K.A.M."/>
            <person name="Roscito J.G."/>
            <person name="Kirilenko B.M."/>
            <person name="Davalos L.M."/>
            <person name="Corthals A.P."/>
            <person name="Power M.L."/>
            <person name="Jones G."/>
            <person name="Ransome R.D."/>
            <person name="Dechmann D.K.N."/>
            <person name="Locatelli A.G."/>
            <person name="Puechmaille S.J."/>
            <person name="Fedrigo O."/>
            <person name="Jarvis E.D."/>
            <person name="Hiller M."/>
            <person name="Vernes S.C."/>
            <person name="Myers E.W."/>
            <person name="Teeling E.C."/>
        </authorList>
    </citation>
    <scope>NUCLEOTIDE SEQUENCE [LARGE SCALE GENOMIC DNA]</scope>
    <source>
        <strain evidence="1">MMolMol1</strain>
        <tissue evidence="1">Muscle</tissue>
    </source>
</reference>
<name>A0A7J8HZQ8_MOLMO</name>